<keyword evidence="1" id="KW-0812">Transmembrane</keyword>
<accession>A0ABT6R5F5</accession>
<dbReference type="Proteomes" id="UP001243286">
    <property type="component" value="Unassembled WGS sequence"/>
</dbReference>
<evidence type="ECO:0000256" key="1">
    <source>
        <dbReference type="SAM" id="Phobius"/>
    </source>
</evidence>
<evidence type="ECO:0000313" key="3">
    <source>
        <dbReference type="Proteomes" id="UP001243286"/>
    </source>
</evidence>
<organism evidence="2 3">
    <name type="scientific">Exiguobacterium antarcticum</name>
    <dbReference type="NCBI Taxonomy" id="132920"/>
    <lineage>
        <taxon>Bacteria</taxon>
        <taxon>Bacillati</taxon>
        <taxon>Bacillota</taxon>
        <taxon>Bacilli</taxon>
        <taxon>Bacillales</taxon>
        <taxon>Bacillales Family XII. Incertae Sedis</taxon>
        <taxon>Exiguobacterium</taxon>
    </lineage>
</organism>
<dbReference type="EMBL" id="JASBQV010000031">
    <property type="protein sequence ID" value="MDI3236182.1"/>
    <property type="molecule type" value="Genomic_DNA"/>
</dbReference>
<protein>
    <submittedName>
        <fullName evidence="2">Uncharacterized protein</fullName>
    </submittedName>
</protein>
<keyword evidence="3" id="KW-1185">Reference proteome</keyword>
<name>A0ABT6R5F5_9BACL</name>
<feature type="transmembrane region" description="Helical" evidence="1">
    <location>
        <begin position="21"/>
        <end position="39"/>
    </location>
</feature>
<dbReference type="RefSeq" id="WP_282357169.1">
    <property type="nucleotide sequence ID" value="NZ_JASBQV010000031.1"/>
</dbReference>
<feature type="transmembrane region" description="Helical" evidence="1">
    <location>
        <begin position="51"/>
        <end position="72"/>
    </location>
</feature>
<comment type="caution">
    <text evidence="2">The sequence shown here is derived from an EMBL/GenBank/DDBJ whole genome shotgun (WGS) entry which is preliminary data.</text>
</comment>
<sequence length="84" mass="9276">MTPIRKILNMIKSLTADTKSIAYTVLTLGLFFCAIMIWNGSEENAPRFKKAAFFCCVGIGLLAISPSLISWIKSSLAFVQVVQF</sequence>
<proteinExistence type="predicted"/>
<evidence type="ECO:0000313" key="2">
    <source>
        <dbReference type="EMBL" id="MDI3236182.1"/>
    </source>
</evidence>
<gene>
    <name evidence="2" type="ORF">QK289_14300</name>
</gene>
<keyword evidence="1" id="KW-0472">Membrane</keyword>
<reference evidence="2 3" key="1">
    <citation type="submission" date="2023-04" db="EMBL/GenBank/DDBJ databases">
        <title>Antarctic isolates genomes.</title>
        <authorList>
            <person name="Dimov S.G."/>
        </authorList>
    </citation>
    <scope>NUCLEOTIDE SEQUENCE [LARGE SCALE GENOMIC DNA]</scope>
    <source>
        <strain evidence="2 3">AL19</strain>
    </source>
</reference>
<keyword evidence="1" id="KW-1133">Transmembrane helix</keyword>